<evidence type="ECO:0000256" key="2">
    <source>
        <dbReference type="ARBA" id="ARBA00010617"/>
    </source>
</evidence>
<dbReference type="PANTHER" id="PTHR24287">
    <property type="entry name" value="P450, PUTATIVE (EUROFUNG)-RELATED"/>
    <property type="match status" value="1"/>
</dbReference>
<dbReference type="GO" id="GO:0004497">
    <property type="term" value="F:monooxygenase activity"/>
    <property type="evidence" value="ECO:0007669"/>
    <property type="project" value="UniProtKB-KW"/>
</dbReference>
<dbReference type="SUPFAM" id="SSF48264">
    <property type="entry name" value="Cytochrome P450"/>
    <property type="match status" value="1"/>
</dbReference>
<evidence type="ECO:0000256" key="6">
    <source>
        <dbReference type="ARBA" id="ARBA00023033"/>
    </source>
</evidence>
<dbReference type="Gene3D" id="1.10.630.10">
    <property type="entry name" value="Cytochrome P450"/>
    <property type="match status" value="1"/>
</dbReference>
<dbReference type="OrthoDB" id="1470350at2759"/>
<evidence type="ECO:0000256" key="4">
    <source>
        <dbReference type="ARBA" id="ARBA00023002"/>
    </source>
</evidence>
<evidence type="ECO:0000313" key="9">
    <source>
        <dbReference type="Proteomes" id="UP001140560"/>
    </source>
</evidence>
<dbReference type="InterPro" id="IPR001128">
    <property type="entry name" value="Cyt_P450"/>
</dbReference>
<dbReference type="GO" id="GO:0005506">
    <property type="term" value="F:iron ion binding"/>
    <property type="evidence" value="ECO:0007669"/>
    <property type="project" value="InterPro"/>
</dbReference>
<evidence type="ECO:0000256" key="3">
    <source>
        <dbReference type="ARBA" id="ARBA00022723"/>
    </source>
</evidence>
<keyword evidence="9" id="KW-1185">Reference proteome</keyword>
<dbReference type="InterPro" id="IPR047146">
    <property type="entry name" value="Cyt_P450_E_CYP52_fungi"/>
</dbReference>
<comment type="cofactor">
    <cofactor evidence="1">
        <name>heme</name>
        <dbReference type="ChEBI" id="CHEBI:30413"/>
    </cofactor>
</comment>
<gene>
    <name evidence="8" type="ORF">N0V83_006356</name>
</gene>
<accession>A0A9W8Y4V2</accession>
<dbReference type="GO" id="GO:0020037">
    <property type="term" value="F:heme binding"/>
    <property type="evidence" value="ECO:0007669"/>
    <property type="project" value="InterPro"/>
</dbReference>
<keyword evidence="6 7" id="KW-0503">Monooxygenase</keyword>
<comment type="caution">
    <text evidence="8">The sequence shown here is derived from an EMBL/GenBank/DDBJ whole genome shotgun (WGS) entry which is preliminary data.</text>
</comment>
<evidence type="ECO:0000313" key="8">
    <source>
        <dbReference type="EMBL" id="KAJ4368001.1"/>
    </source>
</evidence>
<evidence type="ECO:0000256" key="5">
    <source>
        <dbReference type="ARBA" id="ARBA00023004"/>
    </source>
</evidence>
<proteinExistence type="inferred from homology"/>
<dbReference type="InterPro" id="IPR036396">
    <property type="entry name" value="Cyt_P450_sf"/>
</dbReference>
<protein>
    <recommendedName>
        <fullName evidence="10">Cytochrome P450</fullName>
    </recommendedName>
</protein>
<dbReference type="GO" id="GO:0016705">
    <property type="term" value="F:oxidoreductase activity, acting on paired donors, with incorporation or reduction of molecular oxygen"/>
    <property type="evidence" value="ECO:0007669"/>
    <property type="project" value="InterPro"/>
</dbReference>
<dbReference type="EMBL" id="JAPEUY010000011">
    <property type="protein sequence ID" value="KAJ4368001.1"/>
    <property type="molecule type" value="Genomic_DNA"/>
</dbReference>
<dbReference type="AlphaFoldDB" id="A0A9W8Y4V2"/>
<evidence type="ECO:0000256" key="7">
    <source>
        <dbReference type="RuleBase" id="RU000461"/>
    </source>
</evidence>
<evidence type="ECO:0008006" key="10">
    <source>
        <dbReference type="Google" id="ProtNLM"/>
    </source>
</evidence>
<comment type="similarity">
    <text evidence="2 7">Belongs to the cytochrome P450 family.</text>
</comment>
<name>A0A9W8Y4V2_9PLEO</name>
<dbReference type="PANTHER" id="PTHR24287:SF19">
    <property type="entry name" value="CYTOCHROME P450"/>
    <property type="match status" value="1"/>
</dbReference>
<dbReference type="PROSITE" id="PS00086">
    <property type="entry name" value="CYTOCHROME_P450"/>
    <property type="match status" value="1"/>
</dbReference>
<keyword evidence="3 7" id="KW-0479">Metal-binding</keyword>
<keyword evidence="7" id="KW-0349">Heme</keyword>
<keyword evidence="5 7" id="KW-0408">Iron</keyword>
<evidence type="ECO:0000256" key="1">
    <source>
        <dbReference type="ARBA" id="ARBA00001971"/>
    </source>
</evidence>
<reference evidence="8" key="1">
    <citation type="submission" date="2022-10" db="EMBL/GenBank/DDBJ databases">
        <title>Tapping the CABI collections for fungal endophytes: first genome assemblies for Collariella, Neodidymelliopsis, Ascochyta clinopodiicola, Didymella pomorum, Didymosphaeria variabile, Neocosmospora piperis and Neocucurbitaria cava.</title>
        <authorList>
            <person name="Hill R."/>
        </authorList>
    </citation>
    <scope>NUCLEOTIDE SEQUENCE</scope>
    <source>
        <strain evidence="8">IMI 356814</strain>
    </source>
</reference>
<dbReference type="Proteomes" id="UP001140560">
    <property type="component" value="Unassembled WGS sequence"/>
</dbReference>
<sequence length="465" mass="53051">MAVRSILFVILVFILSVLALLYSSKFSRWLTRSLLTWKHGCKEPPRPKINLDEINRTSAQNCTSLDTTTQLFNEYGKTYKTKRGGTVFLRTCDPEVSKAVLSTCFEKFGLQPIRYEGGNSFFGNGMLVTDGAQWKASRMLIRPTFDVAHVANLDRLGPFVDRFMSLLPRDGSTIDLLPLLKRLTLDISSDFIFGRSMDALSSPESGKDFMNAFHAAQRDVVIPNPALRSKEHYEGCQDVWNYIDARIDEAYSRISGSENKPPSETKHVRIIDELVKVSQDRISLRFLILSVFMPAHDNVAVALSNAFFHLARNPESWTKLRTEIISKASERLTYDLLGSFKYLNWVLRESGGPDGRSSLLVEKGDLIEMSFRSQQRDKSFWGDDAEKFCPERWAIIRPTWEYIPFSGGPRICPAIKLVYAETEYIMVRILKEFSGLENKDKVLQWVEERRLTFQSRNGAKVALVP</sequence>
<dbReference type="InterPro" id="IPR017972">
    <property type="entry name" value="Cyt_P450_CS"/>
</dbReference>
<dbReference type="Pfam" id="PF00067">
    <property type="entry name" value="p450"/>
    <property type="match status" value="2"/>
</dbReference>
<keyword evidence="4 7" id="KW-0560">Oxidoreductase</keyword>
<organism evidence="8 9">
    <name type="scientific">Neocucurbitaria cava</name>
    <dbReference type="NCBI Taxonomy" id="798079"/>
    <lineage>
        <taxon>Eukaryota</taxon>
        <taxon>Fungi</taxon>
        <taxon>Dikarya</taxon>
        <taxon>Ascomycota</taxon>
        <taxon>Pezizomycotina</taxon>
        <taxon>Dothideomycetes</taxon>
        <taxon>Pleosporomycetidae</taxon>
        <taxon>Pleosporales</taxon>
        <taxon>Pleosporineae</taxon>
        <taxon>Cucurbitariaceae</taxon>
        <taxon>Neocucurbitaria</taxon>
    </lineage>
</organism>